<feature type="transmembrane region" description="Helical" evidence="3">
    <location>
        <begin position="202"/>
        <end position="232"/>
    </location>
</feature>
<protein>
    <submittedName>
        <fullName evidence="5">CDP-alcohol phosphatidyltransferase family protein</fullName>
    </submittedName>
</protein>
<dbReference type="Gene3D" id="1.20.120.1760">
    <property type="match status" value="1"/>
</dbReference>
<feature type="domain" description="CDP-alcohol phosphatidyltransferase C-terminal" evidence="4">
    <location>
        <begin position="199"/>
        <end position="234"/>
    </location>
</feature>
<keyword evidence="3" id="KW-1133">Transmembrane helix</keyword>
<dbReference type="InterPro" id="IPR012616">
    <property type="entry name" value="CDP-OH_P_trans_C"/>
</dbReference>
<feature type="transmembrane region" description="Helical" evidence="3">
    <location>
        <begin position="12"/>
        <end position="33"/>
    </location>
</feature>
<dbReference type="Pfam" id="PF01066">
    <property type="entry name" value="CDP-OH_P_transf"/>
    <property type="match status" value="1"/>
</dbReference>
<name>A0ABW4MFV0_9SPHN</name>
<dbReference type="RefSeq" id="WP_381512496.1">
    <property type="nucleotide sequence ID" value="NZ_JBHUEL010000004.1"/>
</dbReference>
<comment type="caution">
    <text evidence="5">The sequence shown here is derived from an EMBL/GenBank/DDBJ whole genome shotgun (WGS) entry which is preliminary data.</text>
</comment>
<organism evidence="5 6">
    <name type="scientific">Sphingorhabdus buctiana</name>
    <dbReference type="NCBI Taxonomy" id="1508805"/>
    <lineage>
        <taxon>Bacteria</taxon>
        <taxon>Pseudomonadati</taxon>
        <taxon>Pseudomonadota</taxon>
        <taxon>Alphaproteobacteria</taxon>
        <taxon>Sphingomonadales</taxon>
        <taxon>Sphingomonadaceae</taxon>
        <taxon>Sphingorhabdus</taxon>
    </lineage>
</organism>
<keyword evidence="3" id="KW-0812">Transmembrane</keyword>
<keyword evidence="3" id="KW-0472">Membrane</keyword>
<dbReference type="Proteomes" id="UP001597215">
    <property type="component" value="Unassembled WGS sequence"/>
</dbReference>
<comment type="similarity">
    <text evidence="2">Belongs to the CDP-alcohol phosphatidyltransferase class-I family.</text>
</comment>
<dbReference type="Pfam" id="PF08009">
    <property type="entry name" value="CDP-OH_P_tran_2"/>
    <property type="match status" value="1"/>
</dbReference>
<accession>A0ABW4MFV0</accession>
<evidence type="ECO:0000256" key="1">
    <source>
        <dbReference type="ARBA" id="ARBA00022679"/>
    </source>
</evidence>
<keyword evidence="6" id="KW-1185">Reference proteome</keyword>
<reference evidence="6" key="1">
    <citation type="journal article" date="2019" name="Int. J. Syst. Evol. Microbiol.">
        <title>The Global Catalogue of Microorganisms (GCM) 10K type strain sequencing project: providing services to taxonomists for standard genome sequencing and annotation.</title>
        <authorList>
            <consortium name="The Broad Institute Genomics Platform"/>
            <consortium name="The Broad Institute Genome Sequencing Center for Infectious Disease"/>
            <person name="Wu L."/>
            <person name="Ma J."/>
        </authorList>
    </citation>
    <scope>NUCLEOTIDE SEQUENCE [LARGE SCALE GENOMIC DNA]</scope>
    <source>
        <strain evidence="6">CGMCC 1.12449</strain>
    </source>
</reference>
<dbReference type="InterPro" id="IPR043130">
    <property type="entry name" value="CDP-OH_PTrfase_TM_dom"/>
</dbReference>
<sequence length="256" mass="27538">MDKLQRPGISLRAIAPNAVTAMALCTGLSGAWFAMQGRWEAAIAAIVGAGILDGMDGRIARMLKGESKFGAELDSLSDVTAFGVTPALVTYMWALQHMPRFGWSITVFFALCMALRLARFNARIDVQDQPHKSAGFNTGVPAPAGAGLALFPMIIWLETGLDIARNYYLVAPWLLFVALLMVSSIATFSWKSIRIPADMRFFALVAIAGFAAALITAPLITLAVVCVVYLALIPLSMWRYGLVKKARKSAIPAEGA</sequence>
<dbReference type="EMBL" id="JBHUEL010000004">
    <property type="protein sequence ID" value="MFD1766417.1"/>
    <property type="molecule type" value="Genomic_DNA"/>
</dbReference>
<dbReference type="PROSITE" id="PS00379">
    <property type="entry name" value="CDP_ALCOHOL_P_TRANSF"/>
    <property type="match status" value="1"/>
</dbReference>
<feature type="transmembrane region" description="Helical" evidence="3">
    <location>
        <begin position="169"/>
        <end position="190"/>
    </location>
</feature>
<evidence type="ECO:0000313" key="6">
    <source>
        <dbReference type="Proteomes" id="UP001597215"/>
    </source>
</evidence>
<evidence type="ECO:0000256" key="3">
    <source>
        <dbReference type="SAM" id="Phobius"/>
    </source>
</evidence>
<feature type="transmembrane region" description="Helical" evidence="3">
    <location>
        <begin position="101"/>
        <end position="118"/>
    </location>
</feature>
<evidence type="ECO:0000313" key="5">
    <source>
        <dbReference type="EMBL" id="MFD1766417.1"/>
    </source>
</evidence>
<evidence type="ECO:0000259" key="4">
    <source>
        <dbReference type="Pfam" id="PF08009"/>
    </source>
</evidence>
<dbReference type="InterPro" id="IPR000462">
    <property type="entry name" value="CDP-OH_P_trans"/>
</dbReference>
<feature type="transmembrane region" description="Helical" evidence="3">
    <location>
        <begin position="139"/>
        <end position="157"/>
    </location>
</feature>
<evidence type="ECO:0000256" key="2">
    <source>
        <dbReference type="RuleBase" id="RU003750"/>
    </source>
</evidence>
<dbReference type="InterPro" id="IPR048254">
    <property type="entry name" value="CDP_ALCOHOL_P_TRANSF_CS"/>
</dbReference>
<gene>
    <name evidence="5" type="ORF">ACFSAG_06130</name>
</gene>
<keyword evidence="1 2" id="KW-0808">Transferase</keyword>
<proteinExistence type="inferred from homology"/>